<evidence type="ECO:0000313" key="2">
    <source>
        <dbReference type="Proteomes" id="UP000539953"/>
    </source>
</evidence>
<evidence type="ECO:0000313" key="1">
    <source>
        <dbReference type="EMBL" id="MBB5182422.1"/>
    </source>
</evidence>
<name>A0A7W8FWY4_9FIRM</name>
<reference evidence="1 2" key="1">
    <citation type="submission" date="2020-08" db="EMBL/GenBank/DDBJ databases">
        <title>Genomic Encyclopedia of Type Strains, Phase IV (KMG-IV): sequencing the most valuable type-strain genomes for metagenomic binning, comparative biology and taxonomic classification.</title>
        <authorList>
            <person name="Goeker M."/>
        </authorList>
    </citation>
    <scope>NUCLEOTIDE SEQUENCE [LARGE SCALE GENOMIC DNA]</scope>
    <source>
        <strain evidence="1 2">DSM 25799</strain>
    </source>
</reference>
<dbReference type="EMBL" id="JACHHK010000001">
    <property type="protein sequence ID" value="MBB5182422.1"/>
    <property type="molecule type" value="Genomic_DNA"/>
</dbReference>
<dbReference type="InterPro" id="IPR039076">
    <property type="entry name" value="DivIC"/>
</dbReference>
<comment type="caution">
    <text evidence="1">The sequence shown here is derived from an EMBL/GenBank/DDBJ whole genome shotgun (WGS) entry which is preliminary data.</text>
</comment>
<proteinExistence type="predicted"/>
<protein>
    <submittedName>
        <fullName evidence="1">Cell division protein DivIC</fullName>
    </submittedName>
</protein>
<organism evidence="1 2">
    <name type="scientific">Catenisphaera adipataccumulans</name>
    <dbReference type="NCBI Taxonomy" id="700500"/>
    <lineage>
        <taxon>Bacteria</taxon>
        <taxon>Bacillati</taxon>
        <taxon>Bacillota</taxon>
        <taxon>Erysipelotrichia</taxon>
        <taxon>Erysipelotrichales</taxon>
        <taxon>Erysipelotrichaceae</taxon>
        <taxon>Catenisphaera</taxon>
    </lineage>
</organism>
<accession>A0A7W8FWY4</accession>
<dbReference type="PANTHER" id="PTHR40027:SF1">
    <property type="entry name" value="CELL DIVISION PROTEIN DIVIC"/>
    <property type="match status" value="1"/>
</dbReference>
<dbReference type="Proteomes" id="UP000539953">
    <property type="component" value="Unassembled WGS sequence"/>
</dbReference>
<dbReference type="RefSeq" id="WP_221247932.1">
    <property type="nucleotide sequence ID" value="NZ_JACHHK010000001.1"/>
</dbReference>
<dbReference type="Pfam" id="PF04977">
    <property type="entry name" value="DivIC"/>
    <property type="match status" value="1"/>
</dbReference>
<dbReference type="PANTHER" id="PTHR40027">
    <property type="entry name" value="CELL DIVISION PROTEIN DIVIC"/>
    <property type="match status" value="1"/>
</dbReference>
<gene>
    <name evidence="1" type="ORF">HNQ47_000425</name>
</gene>
<keyword evidence="2" id="KW-1185">Reference proteome</keyword>
<keyword evidence="1" id="KW-0131">Cell cycle</keyword>
<sequence>MKRRKRRRRQKHSMATWICLALAVVMIAEGAKEIVTMVQLRQSISETEAKTTELKKKEKKLKTTKKNLSDPSYIEYIARGKYLVTKDGEQVFKFPDEN</sequence>
<dbReference type="GO" id="GO:0051301">
    <property type="term" value="P:cell division"/>
    <property type="evidence" value="ECO:0007669"/>
    <property type="project" value="UniProtKB-KW"/>
</dbReference>
<keyword evidence="1" id="KW-0132">Cell division</keyword>
<dbReference type="AlphaFoldDB" id="A0A7W8FWY4"/>
<dbReference type="InterPro" id="IPR007060">
    <property type="entry name" value="FtsL/DivIC"/>
</dbReference>